<evidence type="ECO:0000259" key="1">
    <source>
        <dbReference type="PROSITE" id="PS51459"/>
    </source>
</evidence>
<dbReference type="SUPFAM" id="SSF140931">
    <property type="entry name" value="Fic-like"/>
    <property type="match status" value="1"/>
</dbReference>
<gene>
    <name evidence="2" type="ORF">COT78_03655</name>
</gene>
<dbReference type="InterPro" id="IPR036597">
    <property type="entry name" value="Fido-like_dom_sf"/>
</dbReference>
<proteinExistence type="predicted"/>
<reference evidence="3" key="1">
    <citation type="submission" date="2017-09" db="EMBL/GenBank/DDBJ databases">
        <title>Depth-based differentiation of microbial function through sediment-hosted aquifers and enrichment of novel symbionts in the deep terrestrial subsurface.</title>
        <authorList>
            <person name="Probst A.J."/>
            <person name="Ladd B."/>
            <person name="Jarett J.K."/>
            <person name="Geller-Mcgrath D.E."/>
            <person name="Sieber C.M.K."/>
            <person name="Emerson J.B."/>
            <person name="Anantharaman K."/>
            <person name="Thomas B.C."/>
            <person name="Malmstrom R."/>
            <person name="Stieglmeier M."/>
            <person name="Klingl A."/>
            <person name="Woyke T."/>
            <person name="Ryan C.M."/>
            <person name="Banfield J.F."/>
        </authorList>
    </citation>
    <scope>NUCLEOTIDE SEQUENCE [LARGE SCALE GENOMIC DNA]</scope>
</reference>
<organism evidence="2 3">
    <name type="scientific">Candidatus Berkelbacteria bacterium CG10_big_fil_rev_8_21_14_0_10_43_13</name>
    <dbReference type="NCBI Taxonomy" id="1974514"/>
    <lineage>
        <taxon>Bacteria</taxon>
        <taxon>Candidatus Berkelbacteria</taxon>
    </lineage>
</organism>
<name>A0A2H0W5R3_9BACT</name>
<dbReference type="Gene3D" id="1.20.120.1870">
    <property type="entry name" value="Fic/DOC protein, Fido domain"/>
    <property type="match status" value="1"/>
</dbReference>
<protein>
    <recommendedName>
        <fullName evidence="1">Fido domain-containing protein</fullName>
    </recommendedName>
</protein>
<dbReference type="EMBL" id="PEZW01000025">
    <property type="protein sequence ID" value="PIS07410.1"/>
    <property type="molecule type" value="Genomic_DNA"/>
</dbReference>
<dbReference type="AlphaFoldDB" id="A0A2H0W5R3"/>
<dbReference type="PANTHER" id="PTHR35810">
    <property type="entry name" value="CYTOPLASMIC PROTEIN-RELATED"/>
    <property type="match status" value="1"/>
</dbReference>
<dbReference type="InterPro" id="IPR053737">
    <property type="entry name" value="Type_II_TA_Toxin"/>
</dbReference>
<comment type="caution">
    <text evidence="2">The sequence shown here is derived from an EMBL/GenBank/DDBJ whole genome shotgun (WGS) entry which is preliminary data.</text>
</comment>
<evidence type="ECO:0000313" key="2">
    <source>
        <dbReference type="EMBL" id="PIS07410.1"/>
    </source>
</evidence>
<dbReference type="Proteomes" id="UP000231382">
    <property type="component" value="Unassembled WGS sequence"/>
</dbReference>
<dbReference type="PANTHER" id="PTHR35810:SF1">
    <property type="entry name" value="CYTOPLASMIC PROTEIN"/>
    <property type="match status" value="1"/>
</dbReference>
<dbReference type="PROSITE" id="PS51459">
    <property type="entry name" value="FIDO"/>
    <property type="match status" value="1"/>
</dbReference>
<sequence>MSQEEKIVIYRAKSGDVKVTARFVDETIWLSQKQIAELFGVTVPTINEHLTSIFKSEELAEDSTIRNFRIVRSEGKRRVEREVTYYNLDAIISVGYRVNSKKATDFRVWATSTLRDYLTKGYVLNQKQLETTRENFLEARQLLLLIGEKSKSELLRGHEKDLLGLIEEYARSLQLLDEYDHGEINLPAGGKKSKNPVKFEISYDGALELVGRMKENLARLKMNVYFFGTENGEKLRSTIGAVNQTFDGDDLYPGTADKAANLFYLIIKDHPFTDGNKRIASVLFLYFLSNNNFLYKKSGENKINNSTVAVLALLVAASDPKEKDTIIKLIIKLLEEF</sequence>
<dbReference type="InterPro" id="IPR011204">
    <property type="entry name" value="Virulence_RhuM-like"/>
</dbReference>
<dbReference type="InterPro" id="IPR003812">
    <property type="entry name" value="Fido"/>
</dbReference>
<dbReference type="Pfam" id="PF13310">
    <property type="entry name" value="Virulence_RhuM"/>
    <property type="match status" value="1"/>
</dbReference>
<feature type="domain" description="Fido" evidence="1">
    <location>
        <begin position="201"/>
        <end position="332"/>
    </location>
</feature>
<dbReference type="Pfam" id="PF02661">
    <property type="entry name" value="Fic"/>
    <property type="match status" value="1"/>
</dbReference>
<evidence type="ECO:0000313" key="3">
    <source>
        <dbReference type="Proteomes" id="UP000231382"/>
    </source>
</evidence>
<accession>A0A2H0W5R3</accession>